<keyword evidence="1" id="KW-0472">Membrane</keyword>
<evidence type="ECO:0000313" key="3">
    <source>
        <dbReference type="Proteomes" id="UP000800093"/>
    </source>
</evidence>
<sequence length="144" mass="16588">MRKSVVYSPGFEPANSSEQIGLPVSIAFGFLGVLMPLTCVESQCSPVPSKARQRHRWFRSFPALSRCAAQVLWYDIRVLLCDMSFFAARTLRSLKEPTSHLYSIYYRAYGYIPVVTYAFFFGFFRSQTSRRAEACWSFPPSYYV</sequence>
<dbReference type="EMBL" id="ML986588">
    <property type="protein sequence ID" value="KAF2268072.1"/>
    <property type="molecule type" value="Genomic_DNA"/>
</dbReference>
<gene>
    <name evidence="2" type="ORF">CC78DRAFT_35932</name>
</gene>
<feature type="transmembrane region" description="Helical" evidence="1">
    <location>
        <begin position="20"/>
        <end position="40"/>
    </location>
</feature>
<protein>
    <submittedName>
        <fullName evidence="2">Uncharacterized protein</fullName>
    </submittedName>
</protein>
<feature type="transmembrane region" description="Helical" evidence="1">
    <location>
        <begin position="108"/>
        <end position="124"/>
    </location>
</feature>
<keyword evidence="1" id="KW-0812">Transmembrane</keyword>
<evidence type="ECO:0000313" key="2">
    <source>
        <dbReference type="EMBL" id="KAF2268072.1"/>
    </source>
</evidence>
<dbReference type="Proteomes" id="UP000800093">
    <property type="component" value="Unassembled WGS sequence"/>
</dbReference>
<organism evidence="2 3">
    <name type="scientific">Lojkania enalia</name>
    <dbReference type="NCBI Taxonomy" id="147567"/>
    <lineage>
        <taxon>Eukaryota</taxon>
        <taxon>Fungi</taxon>
        <taxon>Dikarya</taxon>
        <taxon>Ascomycota</taxon>
        <taxon>Pezizomycotina</taxon>
        <taxon>Dothideomycetes</taxon>
        <taxon>Pleosporomycetidae</taxon>
        <taxon>Pleosporales</taxon>
        <taxon>Pleosporales incertae sedis</taxon>
        <taxon>Lojkania</taxon>
    </lineage>
</organism>
<keyword evidence="3" id="KW-1185">Reference proteome</keyword>
<dbReference type="AlphaFoldDB" id="A0A9P4KF91"/>
<evidence type="ECO:0000256" key="1">
    <source>
        <dbReference type="SAM" id="Phobius"/>
    </source>
</evidence>
<proteinExistence type="predicted"/>
<keyword evidence="1" id="KW-1133">Transmembrane helix</keyword>
<accession>A0A9P4KF91</accession>
<reference evidence="3" key="1">
    <citation type="journal article" date="2020" name="Stud. Mycol.">
        <title>101 Dothideomycetes genomes: A test case for predicting lifestyles and emergence of pathogens.</title>
        <authorList>
            <person name="Haridas S."/>
            <person name="Albert R."/>
            <person name="Binder M."/>
            <person name="Bloem J."/>
            <person name="LaButti K."/>
            <person name="Salamov A."/>
            <person name="Andreopoulos B."/>
            <person name="Baker S."/>
            <person name="Barry K."/>
            <person name="Bills G."/>
            <person name="Bluhm B."/>
            <person name="Cannon C."/>
            <person name="Castanera R."/>
            <person name="Culley D."/>
            <person name="Daum C."/>
            <person name="Ezra D."/>
            <person name="Gonzalez J."/>
            <person name="Henrissat B."/>
            <person name="Kuo A."/>
            <person name="Liang C."/>
            <person name="Lipzen A."/>
            <person name="Lutzoni F."/>
            <person name="Magnuson J."/>
            <person name="Mondo S."/>
            <person name="Nolan M."/>
            <person name="Ohm R."/>
            <person name="Pangilinan J."/>
            <person name="Park H.-J."/>
            <person name="Ramirez L."/>
            <person name="Alfaro M."/>
            <person name="Sun H."/>
            <person name="Tritt A."/>
            <person name="Yoshinaga Y."/>
            <person name="Zwiers L.-H."/>
            <person name="Turgeon B."/>
            <person name="Goodwin S."/>
            <person name="Spatafora J."/>
            <person name="Crous P."/>
            <person name="Grigoriev I."/>
        </authorList>
    </citation>
    <scope>NUCLEOTIDE SEQUENCE [LARGE SCALE GENOMIC DNA]</scope>
    <source>
        <strain evidence="3">CBS 304.66</strain>
    </source>
</reference>
<comment type="caution">
    <text evidence="2">The sequence shown here is derived from an EMBL/GenBank/DDBJ whole genome shotgun (WGS) entry which is preliminary data.</text>
</comment>
<name>A0A9P4KF91_9PLEO</name>